<keyword evidence="1" id="KW-1133">Transmembrane helix</keyword>
<dbReference type="OrthoDB" id="5649692at2"/>
<evidence type="ECO:0000256" key="1">
    <source>
        <dbReference type="SAM" id="Phobius"/>
    </source>
</evidence>
<evidence type="ECO:0000313" key="3">
    <source>
        <dbReference type="Proteomes" id="UP000032430"/>
    </source>
</evidence>
<reference evidence="3" key="1">
    <citation type="submission" date="2014-09" db="EMBL/GenBank/DDBJ databases">
        <authorList>
            <person name="Gomez-Valero L."/>
        </authorList>
    </citation>
    <scope>NUCLEOTIDE SEQUENCE [LARGE SCALE GENOMIC DNA]</scope>
    <source>
        <strain evidence="3">ATCC700992</strain>
    </source>
</reference>
<feature type="transmembrane region" description="Helical" evidence="1">
    <location>
        <begin position="554"/>
        <end position="574"/>
    </location>
</feature>
<dbReference type="STRING" id="1212491.LFA_1103"/>
<dbReference type="EMBL" id="LN614827">
    <property type="protein sequence ID" value="CEG56537.1"/>
    <property type="molecule type" value="Genomic_DNA"/>
</dbReference>
<keyword evidence="1" id="KW-0472">Membrane</keyword>
<dbReference type="AlphaFoldDB" id="A0A098G230"/>
<dbReference type="KEGG" id="lfa:LFA_1103"/>
<dbReference type="Proteomes" id="UP000032430">
    <property type="component" value="Chromosome I"/>
</dbReference>
<dbReference type="RefSeq" id="WP_045095182.1">
    <property type="nucleotide sequence ID" value="NZ_LN614827.1"/>
</dbReference>
<organism evidence="2 3">
    <name type="scientific">Legionella fallonii LLAP-10</name>
    <dbReference type="NCBI Taxonomy" id="1212491"/>
    <lineage>
        <taxon>Bacteria</taxon>
        <taxon>Pseudomonadati</taxon>
        <taxon>Pseudomonadota</taxon>
        <taxon>Gammaproteobacteria</taxon>
        <taxon>Legionellales</taxon>
        <taxon>Legionellaceae</taxon>
        <taxon>Legionella</taxon>
    </lineage>
</organism>
<accession>A0A098G230</accession>
<keyword evidence="1" id="KW-0812">Transmembrane</keyword>
<dbReference type="HOGENOM" id="CLU_409810_0_0_6"/>
<evidence type="ECO:0000313" key="2">
    <source>
        <dbReference type="EMBL" id="CEG56537.1"/>
    </source>
</evidence>
<name>A0A098G230_9GAMM</name>
<keyword evidence="3" id="KW-1185">Reference proteome</keyword>
<sequence length="676" mass="77643">MVKEKGEQKVTYKPIPHRNRFWFHSENCYTQDELAFREWVLKIRTNSGIDQSYLTNPSSWFAEDQQALININENSWIHSDAYKTRHILTRDDFHVQPVDSQRLQWPALYELMQAVGDYLLLRNSNLPAEHLNQPINYIFLDVNFILKQLSQNPNIAQVKEQLELVTRYVRTIEKNIPPTVGSDRLFMANFRRTIDDKIGPQLSHQIETQLLKDKFSELSKDIRKLSSERNRILHFALNINPVNPHSYDFSVPALDAPTNHPTLAARDCGSGSKEISTDLASVLHLTVEQLKNCPNFKLISMDEKILEHYAKAISDLNELDRFQKVIHQIMDLLGQAGEVYTVYQFKEQMVTLLSQIEGFIDNSSQYIEVIINANTQEYHKAIEDEQSLSYWQTWLSSEQEKLKTFIKNQDTLAQFPSTTADLAKTNKALKGQVNEMIRHLNQLNTKTNSFDNLAGQAQQLNKLMLSMHQWIKIQHETKGLQAPQPPKLLELPSSKKRPIVKTAPAAIYSAEEHYIPASSNALFNSTPTPPSICPPNSTECQARTIEPASTGTNIAYLGLIALIPIGVLLLYLLLRCNKKNTEEVIVNNIVNNAEKKFEDLKIEFEDLLARTRGLEDYDNEDFADATELLLQQYDELQKKASKDRYHVVQLKSLCLDLEYLYEELASLSPVRRNSCQ</sequence>
<proteinExistence type="predicted"/>
<gene>
    <name evidence="2" type="ORF">LFA_1103</name>
</gene>
<protein>
    <submittedName>
        <fullName evidence="2">Uncharacterized protein</fullName>
    </submittedName>
</protein>